<sequence>MRISLGLILLFFIFNALAGGIRGAYERMSIWYAYQANIDFLEGNLKGTDKLNVNKLEICPGKSGNGRHGTMTFEEFILFTNRDAKGVVPAPRRGWNLPQSSPIYYDRTAQNLVDKRAMSNKWYGTRGIIKSAGSYVDLLPTVSRALYKFGQSLPGDNINVRNSRLCVEKVVQTRQVDYDLYRIPAMRASAEFKDLKIEPYELVLGTKKGSSTAVLDLDAVAADNNLNAAAFQQKVDDWEDNVFPKDPVYGQHAQGHAGSLRASKMALNLANTGTC</sequence>
<organism evidence="2 3">
    <name type="scientific">Gibberella nygamai</name>
    <name type="common">Bean root rot disease fungus</name>
    <name type="synonym">Fusarium nygamai</name>
    <dbReference type="NCBI Taxonomy" id="42673"/>
    <lineage>
        <taxon>Eukaryota</taxon>
        <taxon>Fungi</taxon>
        <taxon>Dikarya</taxon>
        <taxon>Ascomycota</taxon>
        <taxon>Pezizomycotina</taxon>
        <taxon>Sordariomycetes</taxon>
        <taxon>Hypocreomycetidae</taxon>
        <taxon>Hypocreales</taxon>
        <taxon>Nectriaceae</taxon>
        <taxon>Fusarium</taxon>
        <taxon>Fusarium fujikuroi species complex</taxon>
    </lineage>
</organism>
<name>A0A2K0WSB0_GIBNY</name>
<feature type="signal peptide" evidence="1">
    <location>
        <begin position="1"/>
        <end position="18"/>
    </location>
</feature>
<feature type="chain" id="PRO_5014415927" evidence="1">
    <location>
        <begin position="19"/>
        <end position="275"/>
    </location>
</feature>
<keyword evidence="3" id="KW-1185">Reference proteome</keyword>
<evidence type="ECO:0000313" key="2">
    <source>
        <dbReference type="EMBL" id="PNP85182.1"/>
    </source>
</evidence>
<comment type="caution">
    <text evidence="2">The sequence shown here is derived from an EMBL/GenBank/DDBJ whole genome shotgun (WGS) entry which is preliminary data.</text>
</comment>
<keyword evidence="1" id="KW-0732">Signal</keyword>
<reference evidence="2 3" key="1">
    <citation type="submission" date="2017-06" db="EMBL/GenBank/DDBJ databases">
        <title>Genome of Fusarium nygamai isolate CS10214.</title>
        <authorList>
            <person name="Gardiner D.M."/>
            <person name="Obanor F."/>
            <person name="Kazan K."/>
        </authorList>
    </citation>
    <scope>NUCLEOTIDE SEQUENCE [LARGE SCALE GENOMIC DNA]</scope>
    <source>
        <strain evidence="2 3">CS10214</strain>
    </source>
</reference>
<gene>
    <name evidence="2" type="ORF">FNYG_01411</name>
</gene>
<evidence type="ECO:0000256" key="1">
    <source>
        <dbReference type="SAM" id="SignalP"/>
    </source>
</evidence>
<dbReference type="AlphaFoldDB" id="A0A2K0WSB0"/>
<evidence type="ECO:0000313" key="3">
    <source>
        <dbReference type="Proteomes" id="UP000236664"/>
    </source>
</evidence>
<proteinExistence type="predicted"/>
<dbReference type="EMBL" id="MTQA01000028">
    <property type="protein sequence ID" value="PNP85182.1"/>
    <property type="molecule type" value="Genomic_DNA"/>
</dbReference>
<dbReference type="OrthoDB" id="4889343at2759"/>
<accession>A0A2K0WSB0</accession>
<protein>
    <submittedName>
        <fullName evidence="2">Uncharacterized protein</fullName>
    </submittedName>
</protein>
<dbReference type="Proteomes" id="UP000236664">
    <property type="component" value="Unassembled WGS sequence"/>
</dbReference>